<proteinExistence type="predicted"/>
<keyword evidence="1" id="KW-1133">Transmembrane helix</keyword>
<dbReference type="PROSITE" id="PS51257">
    <property type="entry name" value="PROKAR_LIPOPROTEIN"/>
    <property type="match status" value="1"/>
</dbReference>
<gene>
    <name evidence="2" type="ORF">SAMN05421819_3007</name>
</gene>
<evidence type="ECO:0000313" key="2">
    <source>
        <dbReference type="EMBL" id="SEG45257.1"/>
    </source>
</evidence>
<dbReference type="AlphaFoldDB" id="A0A1H6AB36"/>
<organism evidence="2 3">
    <name type="scientific">Bryocella elongata</name>
    <dbReference type="NCBI Taxonomy" id="863522"/>
    <lineage>
        <taxon>Bacteria</taxon>
        <taxon>Pseudomonadati</taxon>
        <taxon>Acidobacteriota</taxon>
        <taxon>Terriglobia</taxon>
        <taxon>Terriglobales</taxon>
        <taxon>Acidobacteriaceae</taxon>
        <taxon>Bryocella</taxon>
    </lineage>
</organism>
<reference evidence="2 3" key="1">
    <citation type="submission" date="2016-10" db="EMBL/GenBank/DDBJ databases">
        <authorList>
            <person name="de Groot N.N."/>
        </authorList>
    </citation>
    <scope>NUCLEOTIDE SEQUENCE [LARGE SCALE GENOMIC DNA]</scope>
    <source>
        <strain evidence="2 3">DSM 22489</strain>
    </source>
</reference>
<keyword evidence="1" id="KW-0472">Membrane</keyword>
<sequence>MGHEADKKLWIDKYWMFLLIAFGVSCVLGIIFFQPHF</sequence>
<dbReference type="EMBL" id="FNVA01000005">
    <property type="protein sequence ID" value="SEG45257.1"/>
    <property type="molecule type" value="Genomic_DNA"/>
</dbReference>
<accession>A0A1H6AB36</accession>
<keyword evidence="1" id="KW-0812">Transmembrane</keyword>
<name>A0A1H6AB36_9BACT</name>
<dbReference type="Proteomes" id="UP000236728">
    <property type="component" value="Unassembled WGS sequence"/>
</dbReference>
<feature type="transmembrane region" description="Helical" evidence="1">
    <location>
        <begin position="14"/>
        <end position="33"/>
    </location>
</feature>
<protein>
    <submittedName>
        <fullName evidence="2">Uncharacterized protein</fullName>
    </submittedName>
</protein>
<keyword evidence="3" id="KW-1185">Reference proteome</keyword>
<evidence type="ECO:0000313" key="3">
    <source>
        <dbReference type="Proteomes" id="UP000236728"/>
    </source>
</evidence>
<evidence type="ECO:0000256" key="1">
    <source>
        <dbReference type="SAM" id="Phobius"/>
    </source>
</evidence>